<dbReference type="AlphaFoldDB" id="A0A6J0PAF4"/>
<dbReference type="OrthoDB" id="2011998at2759"/>
<dbReference type="RefSeq" id="XP_019701290.1">
    <property type="nucleotide sequence ID" value="XM_019845731.2"/>
</dbReference>
<evidence type="ECO:0000313" key="1">
    <source>
        <dbReference type="Proteomes" id="UP000504607"/>
    </source>
</evidence>
<protein>
    <submittedName>
        <fullName evidence="2">Uncharacterized protein LOC105060363 isoform X3</fullName>
    </submittedName>
</protein>
<sequence length="156" mass="17934">MRFLLCCWDSRFGDISGETELLSRYYTRIRETEPLLISFHPFAAFPSLKLATFCRKSMSSVLLARTGRHQQRYQDHFRLVAGKLYWVNGLLEARAGRTVAALKELAKFRCLPWRLPKSCRAGQSRRATKGNGYPRGMHLNFVGMSGCAKLFMNSYD</sequence>
<gene>
    <name evidence="2" type="primary">LOC105060363</name>
</gene>
<reference evidence="2" key="1">
    <citation type="submission" date="2025-08" db="UniProtKB">
        <authorList>
            <consortium name="RefSeq"/>
        </authorList>
    </citation>
    <scope>IDENTIFICATION</scope>
</reference>
<name>A0A6J0PAF4_ELAGV</name>
<proteinExistence type="predicted"/>
<keyword evidence="1" id="KW-1185">Reference proteome</keyword>
<organism evidence="1 2">
    <name type="scientific">Elaeis guineensis var. tenera</name>
    <name type="common">Oil palm</name>
    <dbReference type="NCBI Taxonomy" id="51953"/>
    <lineage>
        <taxon>Eukaryota</taxon>
        <taxon>Viridiplantae</taxon>
        <taxon>Streptophyta</taxon>
        <taxon>Embryophyta</taxon>
        <taxon>Tracheophyta</taxon>
        <taxon>Spermatophyta</taxon>
        <taxon>Magnoliopsida</taxon>
        <taxon>Liliopsida</taxon>
        <taxon>Arecaceae</taxon>
        <taxon>Arecoideae</taxon>
        <taxon>Cocoseae</taxon>
        <taxon>Elaeidinae</taxon>
        <taxon>Elaeis</taxon>
    </lineage>
</organism>
<evidence type="ECO:0000313" key="2">
    <source>
        <dbReference type="RefSeq" id="XP_019701290.1"/>
    </source>
</evidence>
<accession>A0A6J0PAF4</accession>
<dbReference type="Proteomes" id="UP000504607">
    <property type="component" value="Unplaced"/>
</dbReference>